<dbReference type="AlphaFoldDB" id="A0A4Y7SYM2"/>
<dbReference type="Proteomes" id="UP000298030">
    <property type="component" value="Unassembled WGS sequence"/>
</dbReference>
<feature type="domain" description="SHSP" evidence="5">
    <location>
        <begin position="37"/>
        <end position="194"/>
    </location>
</feature>
<protein>
    <submittedName>
        <fullName evidence="6">HSP20-like chaperone</fullName>
    </submittedName>
</protein>
<sequence length="202" mass="21885">MSNIALRQAVERLANWKCAQAIKAGKLRVVQQETNPSIPMRFTPRMDLVDDPTTNTLIAIFELPGIKTGDITLQIRDGNLIIMGERRPPPAVQQALATRQSSNLPRNPISAADSLARGEMDAESDDTAGTARSISVTIHELRFGQFYRAIPIPTGLKESDVTAALQDGMLTVTWPKYPNGRPHGQQLTPPVTPSAVAGPAVQ</sequence>
<dbReference type="EMBL" id="QPFP01000045">
    <property type="protein sequence ID" value="TEB26811.1"/>
    <property type="molecule type" value="Genomic_DNA"/>
</dbReference>
<dbReference type="InterPro" id="IPR008978">
    <property type="entry name" value="HSP20-like_chaperone"/>
</dbReference>
<accession>A0A4Y7SYM2</accession>
<dbReference type="CDD" id="cd06464">
    <property type="entry name" value="ACD_sHsps-like"/>
    <property type="match status" value="1"/>
</dbReference>
<dbReference type="Gene3D" id="2.60.40.790">
    <property type="match status" value="1"/>
</dbReference>
<dbReference type="STRING" id="71717.A0A4Y7SYM2"/>
<feature type="region of interest" description="Disordered" evidence="4">
    <location>
        <begin position="177"/>
        <end position="202"/>
    </location>
</feature>
<organism evidence="6 7">
    <name type="scientific">Coprinellus micaceus</name>
    <name type="common">Glistening ink-cap mushroom</name>
    <name type="synonym">Coprinus micaceus</name>
    <dbReference type="NCBI Taxonomy" id="71717"/>
    <lineage>
        <taxon>Eukaryota</taxon>
        <taxon>Fungi</taxon>
        <taxon>Dikarya</taxon>
        <taxon>Basidiomycota</taxon>
        <taxon>Agaricomycotina</taxon>
        <taxon>Agaricomycetes</taxon>
        <taxon>Agaricomycetidae</taxon>
        <taxon>Agaricales</taxon>
        <taxon>Agaricineae</taxon>
        <taxon>Psathyrellaceae</taxon>
        <taxon>Coprinellus</taxon>
    </lineage>
</organism>
<keyword evidence="1" id="KW-0346">Stress response</keyword>
<dbReference type="SUPFAM" id="SSF49764">
    <property type="entry name" value="HSP20-like chaperones"/>
    <property type="match status" value="1"/>
</dbReference>
<gene>
    <name evidence="6" type="ORF">FA13DRAFT_1635344</name>
</gene>
<dbReference type="PANTHER" id="PTHR11527">
    <property type="entry name" value="HEAT-SHOCK PROTEIN 20 FAMILY MEMBER"/>
    <property type="match status" value="1"/>
</dbReference>
<dbReference type="OrthoDB" id="1431247at2759"/>
<dbReference type="Pfam" id="PF00011">
    <property type="entry name" value="HSP20"/>
    <property type="match status" value="1"/>
</dbReference>
<dbReference type="InterPro" id="IPR002068">
    <property type="entry name" value="A-crystallin/Hsp20_dom"/>
</dbReference>
<proteinExistence type="inferred from homology"/>
<reference evidence="6 7" key="1">
    <citation type="journal article" date="2019" name="Nat. Ecol. Evol.">
        <title>Megaphylogeny resolves global patterns of mushroom evolution.</title>
        <authorList>
            <person name="Varga T."/>
            <person name="Krizsan K."/>
            <person name="Foldi C."/>
            <person name="Dima B."/>
            <person name="Sanchez-Garcia M."/>
            <person name="Sanchez-Ramirez S."/>
            <person name="Szollosi G.J."/>
            <person name="Szarkandi J.G."/>
            <person name="Papp V."/>
            <person name="Albert L."/>
            <person name="Andreopoulos W."/>
            <person name="Angelini C."/>
            <person name="Antonin V."/>
            <person name="Barry K.W."/>
            <person name="Bougher N.L."/>
            <person name="Buchanan P."/>
            <person name="Buyck B."/>
            <person name="Bense V."/>
            <person name="Catcheside P."/>
            <person name="Chovatia M."/>
            <person name="Cooper J."/>
            <person name="Damon W."/>
            <person name="Desjardin D."/>
            <person name="Finy P."/>
            <person name="Geml J."/>
            <person name="Haridas S."/>
            <person name="Hughes K."/>
            <person name="Justo A."/>
            <person name="Karasinski D."/>
            <person name="Kautmanova I."/>
            <person name="Kiss B."/>
            <person name="Kocsube S."/>
            <person name="Kotiranta H."/>
            <person name="LaButti K.M."/>
            <person name="Lechner B.E."/>
            <person name="Liimatainen K."/>
            <person name="Lipzen A."/>
            <person name="Lukacs Z."/>
            <person name="Mihaltcheva S."/>
            <person name="Morgado L.N."/>
            <person name="Niskanen T."/>
            <person name="Noordeloos M.E."/>
            <person name="Ohm R.A."/>
            <person name="Ortiz-Santana B."/>
            <person name="Ovrebo C."/>
            <person name="Racz N."/>
            <person name="Riley R."/>
            <person name="Savchenko A."/>
            <person name="Shiryaev A."/>
            <person name="Soop K."/>
            <person name="Spirin V."/>
            <person name="Szebenyi C."/>
            <person name="Tomsovsky M."/>
            <person name="Tulloss R.E."/>
            <person name="Uehling J."/>
            <person name="Grigoriev I.V."/>
            <person name="Vagvolgyi C."/>
            <person name="Papp T."/>
            <person name="Martin F.M."/>
            <person name="Miettinen O."/>
            <person name="Hibbett D.S."/>
            <person name="Nagy L.G."/>
        </authorList>
    </citation>
    <scope>NUCLEOTIDE SEQUENCE [LARGE SCALE GENOMIC DNA]</scope>
    <source>
        <strain evidence="6 7">FP101781</strain>
    </source>
</reference>
<keyword evidence="7" id="KW-1185">Reference proteome</keyword>
<evidence type="ECO:0000256" key="3">
    <source>
        <dbReference type="RuleBase" id="RU003616"/>
    </source>
</evidence>
<evidence type="ECO:0000259" key="5">
    <source>
        <dbReference type="PROSITE" id="PS01031"/>
    </source>
</evidence>
<evidence type="ECO:0000256" key="4">
    <source>
        <dbReference type="SAM" id="MobiDB-lite"/>
    </source>
</evidence>
<evidence type="ECO:0000313" key="7">
    <source>
        <dbReference type="Proteomes" id="UP000298030"/>
    </source>
</evidence>
<comment type="caution">
    <text evidence="6">The sequence shown here is derived from an EMBL/GenBank/DDBJ whole genome shotgun (WGS) entry which is preliminary data.</text>
</comment>
<evidence type="ECO:0000313" key="6">
    <source>
        <dbReference type="EMBL" id="TEB26811.1"/>
    </source>
</evidence>
<dbReference type="InterPro" id="IPR031107">
    <property type="entry name" value="Small_HSP"/>
</dbReference>
<name>A0A4Y7SYM2_COPMI</name>
<evidence type="ECO:0000256" key="1">
    <source>
        <dbReference type="ARBA" id="ARBA00023016"/>
    </source>
</evidence>
<comment type="similarity">
    <text evidence="2 3">Belongs to the small heat shock protein (HSP20) family.</text>
</comment>
<dbReference type="PROSITE" id="PS01031">
    <property type="entry name" value="SHSP"/>
    <property type="match status" value="1"/>
</dbReference>
<evidence type="ECO:0000256" key="2">
    <source>
        <dbReference type="PROSITE-ProRule" id="PRU00285"/>
    </source>
</evidence>